<keyword evidence="1" id="KW-1133">Transmembrane helix</keyword>
<organism evidence="2 3">
    <name type="scientific">Halomarina oriensis</name>
    <dbReference type="NCBI Taxonomy" id="671145"/>
    <lineage>
        <taxon>Archaea</taxon>
        <taxon>Methanobacteriati</taxon>
        <taxon>Methanobacteriota</taxon>
        <taxon>Stenosarchaea group</taxon>
        <taxon>Halobacteria</taxon>
        <taxon>Halobacteriales</taxon>
        <taxon>Natronomonadaceae</taxon>
        <taxon>Halomarina</taxon>
    </lineage>
</organism>
<protein>
    <submittedName>
        <fullName evidence="2">Uncharacterized protein</fullName>
    </submittedName>
</protein>
<evidence type="ECO:0000313" key="2">
    <source>
        <dbReference type="EMBL" id="MWG34075.1"/>
    </source>
</evidence>
<keyword evidence="1" id="KW-0472">Membrane</keyword>
<feature type="transmembrane region" description="Helical" evidence="1">
    <location>
        <begin position="33"/>
        <end position="56"/>
    </location>
</feature>
<reference evidence="2 3" key="1">
    <citation type="submission" date="2019-12" db="EMBL/GenBank/DDBJ databases">
        <title>Halocatena pleomorpha gen. nov. sp. nov., an extremely halophilic archaeon of family Halobacteriaceae isolated from saltpan soil.</title>
        <authorList>
            <person name="Pal Y."/>
            <person name="Verma A."/>
            <person name="Krishnamurthi S."/>
            <person name="Kumar P."/>
        </authorList>
    </citation>
    <scope>NUCLEOTIDE SEQUENCE [LARGE SCALE GENOMIC DNA]</scope>
    <source>
        <strain evidence="2 3">JCM 16495</strain>
    </source>
</reference>
<proteinExistence type="predicted"/>
<comment type="caution">
    <text evidence="2">The sequence shown here is derived from an EMBL/GenBank/DDBJ whole genome shotgun (WGS) entry which is preliminary data.</text>
</comment>
<feature type="transmembrane region" description="Helical" evidence="1">
    <location>
        <begin position="7"/>
        <end position="27"/>
    </location>
</feature>
<accession>A0A6B0GPP9</accession>
<sequence>MPSLERLFRTVGGVGLVAGVVVTIYGFTASVDVVAMLAGVFVAFVGLSLLVAGVLWPRFEGPDGPGA</sequence>
<evidence type="ECO:0000313" key="3">
    <source>
        <dbReference type="Proteomes" id="UP000451471"/>
    </source>
</evidence>
<keyword evidence="3" id="KW-1185">Reference proteome</keyword>
<gene>
    <name evidence="2" type="ORF">GQS65_06150</name>
</gene>
<dbReference type="AlphaFoldDB" id="A0A6B0GPP9"/>
<name>A0A6B0GPP9_9EURY</name>
<keyword evidence="1" id="KW-0812">Transmembrane</keyword>
<evidence type="ECO:0000256" key="1">
    <source>
        <dbReference type="SAM" id="Phobius"/>
    </source>
</evidence>
<dbReference type="RefSeq" id="WP_158203795.1">
    <property type="nucleotide sequence ID" value="NZ_WSZK01000014.1"/>
</dbReference>
<dbReference type="EMBL" id="WSZK01000014">
    <property type="protein sequence ID" value="MWG34075.1"/>
    <property type="molecule type" value="Genomic_DNA"/>
</dbReference>
<dbReference type="Proteomes" id="UP000451471">
    <property type="component" value="Unassembled WGS sequence"/>
</dbReference>